<evidence type="ECO:0000313" key="1">
    <source>
        <dbReference type="EMBL" id="QOX62336.1"/>
    </source>
</evidence>
<sequence>MNGIFKIVLSLSLSGSLLILVLFLCKPLIRNKLSKGWQYYIWLIVIARLLLPFTPETSLVGILFQEIDRTICQSVTVPALEQQQGAWLPPQVADNTLRDEEPVKTTRAEGHTFLIIMVEHLWVVWLVTALILLTRKITIYQGFVRYLMAGRTEVASPELLDRVAEIGEKNGVKRPVELYTNGLVSSPLLLGFFRPCIVLPTAALPEKEFEFTILHELIHYRRRDMFYKWLVQFTVCLHWFNPLVYAISHEINRACELACDEAIVCKLDFPNQRAYGDTLINALGAGGRYRDSLASVTLNESKNLLKERLEAIMKYKKRTAPAAVLMVLCTILLCVGASAAGAYGAAPSSPSTAPWNVMGERGQSYTYSQASYYEAPYLFELGWNLNENGYNSYPDKAKIVLSSQKEMMVSFDKSCKDFINNDKALSSLKKLLETLRSQSEDSSLPLEKPFILSVEDVGNSNLRELAEKYYTSHTVTRFVAIFPSLDSETQKSYCDRMFADNENAFFAATVKVMDADLINSYAEKAYRENKLTYFTNIVPYLTDDMKQFWIVKSSQEKRNTFQAVLTTK</sequence>
<gene>
    <name evidence="1" type="ORF">FRZ06_02665</name>
</gene>
<dbReference type="EMBL" id="CP042469">
    <property type="protein sequence ID" value="QOX62336.1"/>
    <property type="molecule type" value="Genomic_DNA"/>
</dbReference>
<reference evidence="1" key="1">
    <citation type="submission" date="2019-08" db="EMBL/GenBank/DDBJ databases">
        <title>Genome sequence of Clostridiales bacterium MT110.</title>
        <authorList>
            <person name="Cao J."/>
        </authorList>
    </citation>
    <scope>NUCLEOTIDE SEQUENCE</scope>
    <source>
        <strain evidence="1">MT110</strain>
    </source>
</reference>
<name>A0ACD1A7F8_9FIRM</name>
<accession>A0ACD1A7F8</accession>
<organism evidence="1 2">
    <name type="scientific">Anoxybacterium hadale</name>
    <dbReference type="NCBI Taxonomy" id="3408580"/>
    <lineage>
        <taxon>Bacteria</taxon>
        <taxon>Bacillati</taxon>
        <taxon>Bacillota</taxon>
        <taxon>Clostridia</taxon>
        <taxon>Peptostreptococcales</taxon>
        <taxon>Anaerovoracaceae</taxon>
        <taxon>Anoxybacterium</taxon>
    </lineage>
</organism>
<dbReference type="Proteomes" id="UP000594014">
    <property type="component" value="Chromosome"/>
</dbReference>
<keyword evidence="2" id="KW-1185">Reference proteome</keyword>
<protein>
    <submittedName>
        <fullName evidence="1">Uncharacterized protein</fullName>
    </submittedName>
</protein>
<evidence type="ECO:0000313" key="2">
    <source>
        <dbReference type="Proteomes" id="UP000594014"/>
    </source>
</evidence>
<proteinExistence type="predicted"/>